<reference evidence="2" key="2">
    <citation type="submission" date="2023-06" db="EMBL/GenBank/DDBJ databases">
        <authorList>
            <person name="Ma L."/>
            <person name="Liu K.-W."/>
            <person name="Li Z."/>
            <person name="Hsiao Y.-Y."/>
            <person name="Qi Y."/>
            <person name="Fu T."/>
            <person name="Tang G."/>
            <person name="Zhang D."/>
            <person name="Sun W.-H."/>
            <person name="Liu D.-K."/>
            <person name="Li Y."/>
            <person name="Chen G.-Z."/>
            <person name="Liu X.-D."/>
            <person name="Liao X.-Y."/>
            <person name="Jiang Y.-T."/>
            <person name="Yu X."/>
            <person name="Hao Y."/>
            <person name="Huang J."/>
            <person name="Zhao X.-W."/>
            <person name="Ke S."/>
            <person name="Chen Y.-Y."/>
            <person name="Wu W.-L."/>
            <person name="Hsu J.-L."/>
            <person name="Lin Y.-F."/>
            <person name="Huang M.-D."/>
            <person name="Li C.-Y."/>
            <person name="Huang L."/>
            <person name="Wang Z.-W."/>
            <person name="Zhao X."/>
            <person name="Zhong W.-Y."/>
            <person name="Peng D.-H."/>
            <person name="Ahmad S."/>
            <person name="Lan S."/>
            <person name="Zhang J.-S."/>
            <person name="Tsai W.-C."/>
            <person name="Van De Peer Y."/>
            <person name="Liu Z.-J."/>
        </authorList>
    </citation>
    <scope>NUCLEOTIDE SEQUENCE</scope>
    <source>
        <strain evidence="2">CP</strain>
        <tissue evidence="2">Leaves</tissue>
    </source>
</reference>
<accession>A0AAV9CQ98</accession>
<comment type="caution">
    <text evidence="2">The sequence shown here is derived from an EMBL/GenBank/DDBJ whole genome shotgun (WGS) entry which is preliminary data.</text>
</comment>
<dbReference type="EMBL" id="JAUJYO010000018">
    <property type="protein sequence ID" value="KAK1290332.1"/>
    <property type="molecule type" value="Genomic_DNA"/>
</dbReference>
<reference evidence="2" key="1">
    <citation type="journal article" date="2023" name="Nat. Commun.">
        <title>Diploid and tetraploid genomes of Acorus and the evolution of monocots.</title>
        <authorList>
            <person name="Ma L."/>
            <person name="Liu K.W."/>
            <person name="Li Z."/>
            <person name="Hsiao Y.Y."/>
            <person name="Qi Y."/>
            <person name="Fu T."/>
            <person name="Tang G.D."/>
            <person name="Zhang D."/>
            <person name="Sun W.H."/>
            <person name="Liu D.K."/>
            <person name="Li Y."/>
            <person name="Chen G.Z."/>
            <person name="Liu X.D."/>
            <person name="Liao X.Y."/>
            <person name="Jiang Y.T."/>
            <person name="Yu X."/>
            <person name="Hao Y."/>
            <person name="Huang J."/>
            <person name="Zhao X.W."/>
            <person name="Ke S."/>
            <person name="Chen Y.Y."/>
            <person name="Wu W.L."/>
            <person name="Hsu J.L."/>
            <person name="Lin Y.F."/>
            <person name="Huang M.D."/>
            <person name="Li C.Y."/>
            <person name="Huang L."/>
            <person name="Wang Z.W."/>
            <person name="Zhao X."/>
            <person name="Zhong W.Y."/>
            <person name="Peng D.H."/>
            <person name="Ahmad S."/>
            <person name="Lan S."/>
            <person name="Zhang J.S."/>
            <person name="Tsai W.C."/>
            <person name="Van de Peer Y."/>
            <person name="Liu Z.J."/>
        </authorList>
    </citation>
    <scope>NUCLEOTIDE SEQUENCE</scope>
    <source>
        <strain evidence="2">CP</strain>
    </source>
</reference>
<evidence type="ECO:0000313" key="2">
    <source>
        <dbReference type="EMBL" id="KAK1290332.1"/>
    </source>
</evidence>
<organism evidence="2 3">
    <name type="scientific">Acorus calamus</name>
    <name type="common">Sweet flag</name>
    <dbReference type="NCBI Taxonomy" id="4465"/>
    <lineage>
        <taxon>Eukaryota</taxon>
        <taxon>Viridiplantae</taxon>
        <taxon>Streptophyta</taxon>
        <taxon>Embryophyta</taxon>
        <taxon>Tracheophyta</taxon>
        <taxon>Spermatophyta</taxon>
        <taxon>Magnoliopsida</taxon>
        <taxon>Liliopsida</taxon>
        <taxon>Acoraceae</taxon>
        <taxon>Acorus</taxon>
    </lineage>
</organism>
<protein>
    <submittedName>
        <fullName evidence="2">Uncharacterized protein</fullName>
    </submittedName>
</protein>
<sequence length="166" mass="18373">MEPKSGAARILVFSKVLTLNKRTIMATGQTADNRGAMDWLVRLRIALDVAKGKPVYVVEAGLKAMHITEWVDMKFKMRDIVDQRLDGNYHKVSLQKAMDLAKKCTSLKSDSRPSMEYVMADLSVCWEIEKARAMTLNSTGETSSRNVCSLGSNQSGETSSGMNFSS</sequence>
<feature type="region of interest" description="Disordered" evidence="1">
    <location>
        <begin position="141"/>
        <end position="166"/>
    </location>
</feature>
<dbReference type="Gene3D" id="1.10.510.10">
    <property type="entry name" value="Transferase(Phosphotransferase) domain 1"/>
    <property type="match status" value="1"/>
</dbReference>
<evidence type="ECO:0000256" key="1">
    <source>
        <dbReference type="SAM" id="MobiDB-lite"/>
    </source>
</evidence>
<evidence type="ECO:0000313" key="3">
    <source>
        <dbReference type="Proteomes" id="UP001180020"/>
    </source>
</evidence>
<keyword evidence="3" id="KW-1185">Reference proteome</keyword>
<gene>
    <name evidence="2" type="ORF">QJS10_CPB18g00952</name>
</gene>
<proteinExistence type="predicted"/>
<dbReference type="AlphaFoldDB" id="A0AAV9CQ98"/>
<name>A0AAV9CQ98_ACOCL</name>
<dbReference type="Proteomes" id="UP001180020">
    <property type="component" value="Unassembled WGS sequence"/>
</dbReference>